<feature type="domain" description="C2H2-type" evidence="1">
    <location>
        <begin position="169"/>
        <end position="198"/>
    </location>
</feature>
<keyword evidence="3" id="KW-1185">Reference proteome</keyword>
<dbReference type="OrthoDB" id="3650427at2"/>
<organism evidence="2 3">
    <name type="scientific">Paenibacillus cremeus</name>
    <dbReference type="NCBI Taxonomy" id="2163881"/>
    <lineage>
        <taxon>Bacteria</taxon>
        <taxon>Bacillati</taxon>
        <taxon>Bacillota</taxon>
        <taxon>Bacilli</taxon>
        <taxon>Bacillales</taxon>
        <taxon>Paenibacillaceae</taxon>
        <taxon>Paenibacillus</taxon>
    </lineage>
</organism>
<reference evidence="2 3" key="1">
    <citation type="submission" date="2019-07" db="EMBL/GenBank/DDBJ databases">
        <authorList>
            <person name="Kim J."/>
        </authorList>
    </citation>
    <scope>NUCLEOTIDE SEQUENCE [LARGE SCALE GENOMIC DNA]</scope>
    <source>
        <strain evidence="2 3">JC52</strain>
    </source>
</reference>
<dbReference type="RefSeq" id="WP_144854908.1">
    <property type="nucleotide sequence ID" value="NZ_VNJI01000082.1"/>
</dbReference>
<accession>A0A559JHQ6</accession>
<dbReference type="InterPro" id="IPR013087">
    <property type="entry name" value="Znf_C2H2_type"/>
</dbReference>
<dbReference type="PROSITE" id="PS00028">
    <property type="entry name" value="ZINC_FINGER_C2H2_1"/>
    <property type="match status" value="1"/>
</dbReference>
<gene>
    <name evidence="2" type="ORF">FPZ49_33865</name>
</gene>
<proteinExistence type="predicted"/>
<evidence type="ECO:0000259" key="1">
    <source>
        <dbReference type="PROSITE" id="PS50157"/>
    </source>
</evidence>
<evidence type="ECO:0000313" key="3">
    <source>
        <dbReference type="Proteomes" id="UP000317036"/>
    </source>
</evidence>
<protein>
    <recommendedName>
        <fullName evidence="1">C2H2-type domain-containing protein</fullName>
    </recommendedName>
</protein>
<dbReference type="EMBL" id="VNJI01000082">
    <property type="protein sequence ID" value="TVX99396.1"/>
    <property type="molecule type" value="Genomic_DNA"/>
</dbReference>
<comment type="caution">
    <text evidence="2">The sequence shown here is derived from an EMBL/GenBank/DDBJ whole genome shotgun (WGS) entry which is preliminary data.</text>
</comment>
<dbReference type="AlphaFoldDB" id="A0A559JHQ6"/>
<sequence length="272" mass="30572">MKIAPYKGRRGGGNVKYFSATGPWGTLLFGVTYTDRKKNSVFDKREFQVSEINTGNGWTRECPDTRDILLRTTGETFEGKRDRGKWLEAVYKGTQLPKMTTASASILPKVPQSPQRVVPATPSYMGMPSVQEGSYEVTIQGPTDLLTVTKRRGEQGLLRDFLMKGHESLRCALCGRDFAPEHLITAHIKKRRHASEAERRDTAIVVPMCVMGCDALFEGGWVGVKDSVVIRLRTAKTTPATEEIISGILGRVMSFWNPQTKPYFEWHLQHHK</sequence>
<dbReference type="Proteomes" id="UP000317036">
    <property type="component" value="Unassembled WGS sequence"/>
</dbReference>
<evidence type="ECO:0000313" key="2">
    <source>
        <dbReference type="EMBL" id="TVX99396.1"/>
    </source>
</evidence>
<dbReference type="PROSITE" id="PS50157">
    <property type="entry name" value="ZINC_FINGER_C2H2_2"/>
    <property type="match status" value="1"/>
</dbReference>
<name>A0A559JHQ6_9BACL</name>